<evidence type="ECO:0000313" key="3">
    <source>
        <dbReference type="EMBL" id="QAY63691.1"/>
    </source>
</evidence>
<dbReference type="Pfam" id="PF13196">
    <property type="entry name" value="DUF4012"/>
    <property type="match status" value="1"/>
</dbReference>
<dbReference type="Proteomes" id="UP000291758">
    <property type="component" value="Chromosome"/>
</dbReference>
<keyword evidence="2" id="KW-0472">Membrane</keyword>
<evidence type="ECO:0000256" key="2">
    <source>
        <dbReference type="SAM" id="Phobius"/>
    </source>
</evidence>
<gene>
    <name evidence="3" type="ORF">ET495_11025</name>
</gene>
<feature type="compositionally biased region" description="Low complexity" evidence="1">
    <location>
        <begin position="14"/>
        <end position="23"/>
    </location>
</feature>
<sequence length="642" mass="65613">MSTEQPLTVPGPVPAAASAGVRPEPGPAAQRRRTRRRARRVVLLVAAALVVAIAVAALLLARDARTAQRALDDAAGRVPQVERDLADGGDPAALEAQLAALRRDTAVARAHTDGPLWAIGARLPVAGPNIDAVARIAAALDDVARDVAPALVEVRATVAGIQRTEDGGIDLAALTRVAPRLTTAQTAMDAATASLGRIDGQRLLPRLAGPLDTLRARLDGIGSMVTTAGRAATLVPPMLGADGPRTYLVLAMTNAELRSGGGIVGSAVLLRADGGRVEVITQVAATDVPTFTTPVEGLDPETTAVFSDRPARFVQDVTMTPEFPTTAALAARMWAQTHGEQVDGVVATDPVALARLLAATGPVDVPLPAASAARLGMPSVSVSADNAVQLLEHDVYVSLALGPHDADTFFGSLVAATAARLESADVGASALVKALAAGADDHRVLVWSARADEQARLAGTVLGGTFLSSPRAADAVGVFFDDAISGKMSWFLDSSVTLVSSTCTDAGRVDTVDVTLTSTAPADAATLPTYVAGWPNGIDPQGIVRTVVRLAGPVGAPTPRLHRDGVVLGMETHPLRGRSIASGTITLAPGETTTLRVESTASAASSRGEGPQPAGTLDLWSTPTAHAGGLHVVPVPVCPEAR</sequence>
<dbReference type="RefSeq" id="WP_129204852.1">
    <property type="nucleotide sequence ID" value="NZ_CP035495.1"/>
</dbReference>
<keyword evidence="4" id="KW-1185">Reference proteome</keyword>
<organism evidence="3 4">
    <name type="scientific">Xylanimonas allomyrinae</name>
    <dbReference type="NCBI Taxonomy" id="2509459"/>
    <lineage>
        <taxon>Bacteria</taxon>
        <taxon>Bacillati</taxon>
        <taxon>Actinomycetota</taxon>
        <taxon>Actinomycetes</taxon>
        <taxon>Micrococcales</taxon>
        <taxon>Promicromonosporaceae</taxon>
        <taxon>Xylanimonas</taxon>
    </lineage>
</organism>
<reference evidence="3 4" key="1">
    <citation type="submission" date="2019-01" db="EMBL/GenBank/DDBJ databases">
        <title>Genome sequencing of strain 2JSPR-7.</title>
        <authorList>
            <person name="Heo J."/>
            <person name="Kim S.-J."/>
            <person name="Kim J.-S."/>
            <person name="Hong S.-B."/>
            <person name="Kwon S.-W."/>
        </authorList>
    </citation>
    <scope>NUCLEOTIDE SEQUENCE [LARGE SCALE GENOMIC DNA]</scope>
    <source>
        <strain evidence="3 4">2JSPR-7</strain>
    </source>
</reference>
<dbReference type="InterPro" id="IPR025101">
    <property type="entry name" value="DUF4012"/>
</dbReference>
<dbReference type="KEGG" id="xyl:ET495_11025"/>
<dbReference type="AlphaFoldDB" id="A0A4V0YEC1"/>
<name>A0A4V0YEC1_9MICO</name>
<dbReference type="EMBL" id="CP035495">
    <property type="protein sequence ID" value="QAY63691.1"/>
    <property type="molecule type" value="Genomic_DNA"/>
</dbReference>
<evidence type="ECO:0000313" key="4">
    <source>
        <dbReference type="Proteomes" id="UP000291758"/>
    </source>
</evidence>
<evidence type="ECO:0000256" key="1">
    <source>
        <dbReference type="SAM" id="MobiDB-lite"/>
    </source>
</evidence>
<accession>A0A4V0YEC1</accession>
<keyword evidence="2" id="KW-0812">Transmembrane</keyword>
<feature type="region of interest" description="Disordered" evidence="1">
    <location>
        <begin position="1"/>
        <end position="33"/>
    </location>
</feature>
<dbReference type="OrthoDB" id="3203519at2"/>
<feature type="transmembrane region" description="Helical" evidence="2">
    <location>
        <begin position="41"/>
        <end position="61"/>
    </location>
</feature>
<proteinExistence type="predicted"/>
<protein>
    <submittedName>
        <fullName evidence="3">DUF4012 domain-containing protein</fullName>
    </submittedName>
</protein>
<keyword evidence="2" id="KW-1133">Transmembrane helix</keyword>